<dbReference type="PROSITE" id="PS51192">
    <property type="entry name" value="HELICASE_ATP_BIND_1"/>
    <property type="match status" value="1"/>
</dbReference>
<evidence type="ECO:0000256" key="1">
    <source>
        <dbReference type="ARBA" id="ARBA00006847"/>
    </source>
</evidence>
<dbReference type="AlphaFoldDB" id="A0A0L0W9K6"/>
<dbReference type="GO" id="GO:0051607">
    <property type="term" value="P:defense response to virus"/>
    <property type="evidence" value="ECO:0007669"/>
    <property type="project" value="UniProtKB-KW"/>
</dbReference>
<evidence type="ECO:0000256" key="6">
    <source>
        <dbReference type="ARBA" id="ARBA00022801"/>
    </source>
</evidence>
<dbReference type="Pfam" id="PF22590">
    <property type="entry name" value="Cas3-like_C_2"/>
    <property type="match status" value="1"/>
</dbReference>
<dbReference type="InterPro" id="IPR011545">
    <property type="entry name" value="DEAD/DEAH_box_helicase_dom"/>
</dbReference>
<evidence type="ECO:0000256" key="8">
    <source>
        <dbReference type="ARBA" id="ARBA00022840"/>
    </source>
</evidence>
<dbReference type="GO" id="GO:0046872">
    <property type="term" value="F:metal ion binding"/>
    <property type="evidence" value="ECO:0007669"/>
    <property type="project" value="UniProtKB-KW"/>
</dbReference>
<dbReference type="InterPro" id="IPR038257">
    <property type="entry name" value="CRISPR-assoc_Cas3_HD_sf"/>
</dbReference>
<keyword evidence="3" id="KW-0540">Nuclease</keyword>
<dbReference type="CDD" id="cd09641">
    <property type="entry name" value="Cas3''_I"/>
    <property type="match status" value="1"/>
</dbReference>
<dbReference type="SUPFAM" id="SSF52540">
    <property type="entry name" value="P-loop containing nucleoside triphosphate hydrolases"/>
    <property type="match status" value="1"/>
</dbReference>
<reference evidence="13" key="1">
    <citation type="submission" date="2015-07" db="EMBL/GenBank/DDBJ databases">
        <title>Draft genome sequence of the purine-degrading Gottschalkia purinilyticum DSM 1384 (formerly Clostridium purinilyticum).</title>
        <authorList>
            <person name="Poehlein A."/>
            <person name="Schiel-Bengelsdorf B."/>
            <person name="Bengelsdorf F.R."/>
            <person name="Daniel R."/>
            <person name="Duerre P."/>
        </authorList>
    </citation>
    <scope>NUCLEOTIDE SEQUENCE [LARGE SCALE GENOMIC DNA]</scope>
    <source>
        <strain evidence="13">DSM 1384</strain>
    </source>
</reference>
<dbReference type="PROSITE" id="PS51643">
    <property type="entry name" value="HD_CAS3"/>
    <property type="match status" value="1"/>
</dbReference>
<keyword evidence="9" id="KW-0051">Antiviral defense</keyword>
<dbReference type="Proteomes" id="UP000037267">
    <property type="component" value="Unassembled WGS sequence"/>
</dbReference>
<keyword evidence="13" id="KW-1185">Reference proteome</keyword>
<keyword evidence="7" id="KW-0347">Helicase</keyword>
<evidence type="ECO:0000259" key="10">
    <source>
        <dbReference type="PROSITE" id="PS51192"/>
    </source>
</evidence>
<feature type="domain" description="HD Cas3-type" evidence="11">
    <location>
        <begin position="25"/>
        <end position="251"/>
    </location>
</feature>
<comment type="caution">
    <text evidence="12">The sequence shown here is derived from an EMBL/GenBank/DDBJ whole genome shotgun (WGS) entry which is preliminary data.</text>
</comment>
<keyword evidence="4" id="KW-0479">Metal-binding</keyword>
<dbReference type="InterPro" id="IPR006474">
    <property type="entry name" value="Helicase_Cas3_CRISPR-ass_core"/>
</dbReference>
<evidence type="ECO:0000259" key="11">
    <source>
        <dbReference type="PROSITE" id="PS51643"/>
    </source>
</evidence>
<evidence type="ECO:0000256" key="5">
    <source>
        <dbReference type="ARBA" id="ARBA00022741"/>
    </source>
</evidence>
<evidence type="ECO:0000256" key="9">
    <source>
        <dbReference type="ARBA" id="ARBA00023118"/>
    </source>
</evidence>
<dbReference type="PATRIC" id="fig|1503.3.peg.3401"/>
<dbReference type="OrthoDB" id="9810236at2"/>
<evidence type="ECO:0000256" key="3">
    <source>
        <dbReference type="ARBA" id="ARBA00022722"/>
    </source>
</evidence>
<organism evidence="12 13">
    <name type="scientific">Gottschalkia purinilytica</name>
    <name type="common">Clostridium purinilyticum</name>
    <dbReference type="NCBI Taxonomy" id="1503"/>
    <lineage>
        <taxon>Bacteria</taxon>
        <taxon>Bacillati</taxon>
        <taxon>Bacillota</taxon>
        <taxon>Tissierellia</taxon>
        <taxon>Tissierellales</taxon>
        <taxon>Gottschalkiaceae</taxon>
        <taxon>Gottschalkia</taxon>
    </lineage>
</organism>
<dbReference type="InterPro" id="IPR014001">
    <property type="entry name" value="Helicase_ATP-bd"/>
</dbReference>
<evidence type="ECO:0000313" key="13">
    <source>
        <dbReference type="Proteomes" id="UP000037267"/>
    </source>
</evidence>
<protein>
    <submittedName>
        <fullName evidence="12">CRISPR-associated helicase Cas3/CRISPR-associated endonuclease Cas3-HD</fullName>
    </submittedName>
</protein>
<dbReference type="GO" id="GO:0004519">
    <property type="term" value="F:endonuclease activity"/>
    <property type="evidence" value="ECO:0007669"/>
    <property type="project" value="UniProtKB-KW"/>
</dbReference>
<keyword evidence="8" id="KW-0067">ATP-binding</keyword>
<gene>
    <name evidence="12" type="ORF">CLPU_9c01200</name>
</gene>
<name>A0A0L0W9K6_GOTPU</name>
<evidence type="ECO:0000256" key="4">
    <source>
        <dbReference type="ARBA" id="ARBA00022723"/>
    </source>
</evidence>
<dbReference type="GO" id="GO:0005524">
    <property type="term" value="F:ATP binding"/>
    <property type="evidence" value="ECO:0007669"/>
    <property type="project" value="UniProtKB-KW"/>
</dbReference>
<comment type="similarity">
    <text evidence="1">In the N-terminal section; belongs to the CRISPR-associated nuclease Cas3-HD family.</text>
</comment>
<dbReference type="STRING" id="1503.CLPU_9c01200"/>
<evidence type="ECO:0000256" key="7">
    <source>
        <dbReference type="ARBA" id="ARBA00022806"/>
    </source>
</evidence>
<dbReference type="Gene3D" id="3.40.50.300">
    <property type="entry name" value="P-loop containing nucleotide triphosphate hydrolases"/>
    <property type="match status" value="2"/>
</dbReference>
<dbReference type="GO" id="GO:0003676">
    <property type="term" value="F:nucleic acid binding"/>
    <property type="evidence" value="ECO:0007669"/>
    <property type="project" value="InterPro"/>
</dbReference>
<dbReference type="InterPro" id="IPR054712">
    <property type="entry name" value="Cas3-like_dom"/>
</dbReference>
<dbReference type="RefSeq" id="WP_050355586.1">
    <property type="nucleotide sequence ID" value="NZ_LGSS01000009.1"/>
</dbReference>
<dbReference type="InterPro" id="IPR027417">
    <property type="entry name" value="P-loop_NTPase"/>
</dbReference>
<dbReference type="EMBL" id="LGSS01000009">
    <property type="protein sequence ID" value="KNF08224.1"/>
    <property type="molecule type" value="Genomic_DNA"/>
</dbReference>
<dbReference type="InterPro" id="IPR006483">
    <property type="entry name" value="CRISPR-assoc_Cas3_HD"/>
</dbReference>
<dbReference type="SMART" id="SM00487">
    <property type="entry name" value="DEXDc"/>
    <property type="match status" value="1"/>
</dbReference>
<dbReference type="Pfam" id="PF00270">
    <property type="entry name" value="DEAD"/>
    <property type="match status" value="1"/>
</dbReference>
<dbReference type="GO" id="GO:0004386">
    <property type="term" value="F:helicase activity"/>
    <property type="evidence" value="ECO:0007669"/>
    <property type="project" value="UniProtKB-KW"/>
</dbReference>
<proteinExistence type="inferred from homology"/>
<keyword evidence="6" id="KW-0378">Hydrolase</keyword>
<dbReference type="Pfam" id="PF18019">
    <property type="entry name" value="Cas3_HD"/>
    <property type="match status" value="1"/>
</dbReference>
<evidence type="ECO:0000313" key="12">
    <source>
        <dbReference type="EMBL" id="KNF08224.1"/>
    </source>
</evidence>
<accession>A0A0L0W9K6</accession>
<dbReference type="NCBIfam" id="TIGR01587">
    <property type="entry name" value="cas3_core"/>
    <property type="match status" value="1"/>
</dbReference>
<sequence>MDKLYDLNKIISNKEKLYAHIDEDNKKKAELLTEHLDRTIYFYNKLVERKGIRDIIYNIISHIKFDDNNLPKDVINFIYELFINAIYLHDIGKINPAFQYIKMKNKVNAFKNNPKATNSNHSELSALIYIHLYLEKIEEIYEREIEGLRGFLRHILYCFAYIISRHHTYLKGLKNSENKDFKDSIKSLLERIIKEDSYVAYYKKLDELKELDISILESEVNRFDDGHENSSYEFYILNKFLYSVLVSCDYYATHYYDTGNDIEFNYIDDIDKILKTYQSTNIYKGIEMYKKNEDYFNDSPINKLRSQMFIESEDNLLRKYEDGTTNLERYNIFYLEAPTGSGKTNMSINLALNIIKNSKNINKINYIFPFNTLVEQTKRNLDDIFGEDEKFKIAVINSITPIISSSEKLEDDNIDNKTYKEDFLNRQMLHYPVVLTTHINFFNYLFGTGREINIPLVQLCNSVVIIDEIQSYKNRLWPNIIKFLDIYSRLLNIKIIIMSATLPKLDKLIENDDSLFCSLIKNPSKYYRDKIFRERVKLNFDLLKYSNKDKELVKVKLLEKMDKVINENKESRILIEFITKKTAREFYNEIKNKYPSKRVIEITGDDSNYYRKKIIDQIKEKHKETKGDNIEGEYVRKDLIVVATQVIEAGIDIDMDIGFKDISILDAEEQFLGRINRSCERNNCKAYFFNYDKAELIYKKDFRIEKDLTDEEYQKYLISKDFNEFYNLSMKRLKEKNKDSSEYNLKHMREDAYVLNFENISKNMKLIDEEAYQLYLSHEMIIEENDQEVILDGEKIWNGYVELYKNKEMDYSERMIKLSRLSEKVQLFTYNYVDYTNKYDRKPKKHDDRIGNLFYVSNGDEFMIKDEETKSKKFNREKYNEGVSGLFL</sequence>
<evidence type="ECO:0000256" key="2">
    <source>
        <dbReference type="ARBA" id="ARBA00009046"/>
    </source>
</evidence>
<dbReference type="NCBIfam" id="TIGR01596">
    <property type="entry name" value="cas3_HD"/>
    <property type="match status" value="1"/>
</dbReference>
<dbReference type="Gene3D" id="1.10.3210.30">
    <property type="match status" value="1"/>
</dbReference>
<keyword evidence="5" id="KW-0547">Nucleotide-binding</keyword>
<keyword evidence="12" id="KW-0255">Endonuclease</keyword>
<feature type="domain" description="Helicase ATP-binding" evidence="10">
    <location>
        <begin position="324"/>
        <end position="520"/>
    </location>
</feature>
<comment type="similarity">
    <text evidence="2">In the central section; belongs to the CRISPR-associated helicase Cas3 family.</text>
</comment>
<dbReference type="GO" id="GO:0016787">
    <property type="term" value="F:hydrolase activity"/>
    <property type="evidence" value="ECO:0007669"/>
    <property type="project" value="UniProtKB-KW"/>
</dbReference>